<evidence type="ECO:0000256" key="6">
    <source>
        <dbReference type="SAM" id="MobiDB-lite"/>
    </source>
</evidence>
<dbReference type="SUPFAM" id="SSF46689">
    <property type="entry name" value="Homeodomain-like"/>
    <property type="match status" value="1"/>
</dbReference>
<accession>A0AA88J363</accession>
<dbReference type="PROSITE" id="PS50090">
    <property type="entry name" value="MYB_LIKE"/>
    <property type="match status" value="2"/>
</dbReference>
<dbReference type="GO" id="GO:0000981">
    <property type="term" value="F:DNA-binding transcription factor activity, RNA polymerase II-specific"/>
    <property type="evidence" value="ECO:0007669"/>
    <property type="project" value="TreeGrafter"/>
</dbReference>
<evidence type="ECO:0000313" key="10">
    <source>
        <dbReference type="Proteomes" id="UP001187192"/>
    </source>
</evidence>
<keyword evidence="10" id="KW-1185">Reference proteome</keyword>
<reference evidence="9" key="1">
    <citation type="submission" date="2023-07" db="EMBL/GenBank/DDBJ databases">
        <title>draft genome sequence of fig (Ficus carica).</title>
        <authorList>
            <person name="Takahashi T."/>
            <person name="Nishimura K."/>
        </authorList>
    </citation>
    <scope>NUCLEOTIDE SEQUENCE</scope>
</reference>
<evidence type="ECO:0000256" key="2">
    <source>
        <dbReference type="ARBA" id="ARBA00022737"/>
    </source>
</evidence>
<dbReference type="InterPro" id="IPR001005">
    <property type="entry name" value="SANT/Myb"/>
</dbReference>
<keyword evidence="5" id="KW-0539">Nucleus</keyword>
<evidence type="ECO:0000259" key="8">
    <source>
        <dbReference type="PROSITE" id="PS51294"/>
    </source>
</evidence>
<feature type="domain" description="Myb-like" evidence="7">
    <location>
        <begin position="82"/>
        <end position="132"/>
    </location>
</feature>
<dbReference type="PANTHER" id="PTHR45614">
    <property type="entry name" value="MYB PROTEIN-RELATED"/>
    <property type="match status" value="1"/>
</dbReference>
<evidence type="ECO:0000259" key="7">
    <source>
        <dbReference type="PROSITE" id="PS50090"/>
    </source>
</evidence>
<dbReference type="InterPro" id="IPR009057">
    <property type="entry name" value="Homeodomain-like_sf"/>
</dbReference>
<organism evidence="9 10">
    <name type="scientific">Ficus carica</name>
    <name type="common">Common fig</name>
    <dbReference type="NCBI Taxonomy" id="3494"/>
    <lineage>
        <taxon>Eukaryota</taxon>
        <taxon>Viridiplantae</taxon>
        <taxon>Streptophyta</taxon>
        <taxon>Embryophyta</taxon>
        <taxon>Tracheophyta</taxon>
        <taxon>Spermatophyta</taxon>
        <taxon>Magnoliopsida</taxon>
        <taxon>eudicotyledons</taxon>
        <taxon>Gunneridae</taxon>
        <taxon>Pentapetalae</taxon>
        <taxon>rosids</taxon>
        <taxon>fabids</taxon>
        <taxon>Rosales</taxon>
        <taxon>Moraceae</taxon>
        <taxon>Ficeae</taxon>
        <taxon>Ficus</taxon>
    </lineage>
</organism>
<dbReference type="InterPro" id="IPR050560">
    <property type="entry name" value="MYB_TF"/>
</dbReference>
<proteinExistence type="predicted"/>
<dbReference type="Pfam" id="PF13921">
    <property type="entry name" value="Myb_DNA-bind_6"/>
    <property type="match status" value="1"/>
</dbReference>
<feature type="domain" description="HTH myb-type" evidence="8">
    <location>
        <begin position="86"/>
        <end position="136"/>
    </location>
</feature>
<keyword evidence="2" id="KW-0677">Repeat</keyword>
<dbReference type="FunFam" id="1.10.10.60:FF:000010">
    <property type="entry name" value="Transcriptional activator Myb isoform A"/>
    <property type="match status" value="1"/>
</dbReference>
<dbReference type="GO" id="GO:0005634">
    <property type="term" value="C:nucleus"/>
    <property type="evidence" value="ECO:0007669"/>
    <property type="project" value="UniProtKB-SubCell"/>
</dbReference>
<dbReference type="SMART" id="SM00717">
    <property type="entry name" value="SANT"/>
    <property type="match status" value="2"/>
</dbReference>
<feature type="compositionally biased region" description="Basic and acidic residues" evidence="6">
    <location>
        <begin position="195"/>
        <end position="204"/>
    </location>
</feature>
<feature type="domain" description="HTH myb-type" evidence="8">
    <location>
        <begin position="33"/>
        <end position="85"/>
    </location>
</feature>
<dbReference type="PANTHER" id="PTHR45614:SF285">
    <property type="entry name" value="TRANSCRIPTION FACTOR MYB98"/>
    <property type="match status" value="1"/>
</dbReference>
<feature type="compositionally biased region" description="Polar residues" evidence="6">
    <location>
        <begin position="7"/>
        <end position="17"/>
    </location>
</feature>
<name>A0AA88J363_FICCA</name>
<dbReference type="InterPro" id="IPR017930">
    <property type="entry name" value="Myb_dom"/>
</dbReference>
<dbReference type="AlphaFoldDB" id="A0AA88J363"/>
<gene>
    <name evidence="9" type="ORF">TIFTF001_029714</name>
</gene>
<dbReference type="Gene3D" id="1.10.10.60">
    <property type="entry name" value="Homeodomain-like"/>
    <property type="match status" value="2"/>
</dbReference>
<dbReference type="EMBL" id="BTGU01000100">
    <property type="protein sequence ID" value="GMN60607.1"/>
    <property type="molecule type" value="Genomic_DNA"/>
</dbReference>
<comment type="caution">
    <text evidence="9">The sequence shown here is derived from an EMBL/GenBank/DDBJ whole genome shotgun (WGS) entry which is preliminary data.</text>
</comment>
<dbReference type="Proteomes" id="UP001187192">
    <property type="component" value="Unassembled WGS sequence"/>
</dbReference>
<feature type="domain" description="Myb-like" evidence="7">
    <location>
        <begin position="35"/>
        <end position="81"/>
    </location>
</feature>
<sequence length="306" mass="35194">MDLEYSIKSTSPYQNGQNKREKTPTKTPKKVLLVKGPWTPQEDSLLKQMVETHGIRNWTKIAKMLSGRVGKQCRERWHNHLRPHIKKDTWTEEEEEMLIRAHEAVGKKWVEIARRLPGRSENSIKNHWNATMRKLGTKKNNKKPNFEGSLLQNYIRSIIALPSNKNNNNNNNYILNNFVVENGESSSQTANDAASADHDGHADRQIQPENSDLIFVNNRVVNPGANLVYNDNDHGKKIINLGVENDNSLFSNSYGGFRSYMDEMAAMEEERNVDIQMRSEIESLMKGPAEIKKEKDFMEMIFQGKI</sequence>
<keyword evidence="4" id="KW-0238">DNA-binding</keyword>
<feature type="region of interest" description="Disordered" evidence="6">
    <location>
        <begin position="1"/>
        <end position="26"/>
    </location>
</feature>
<evidence type="ECO:0000256" key="1">
    <source>
        <dbReference type="ARBA" id="ARBA00004123"/>
    </source>
</evidence>
<evidence type="ECO:0000256" key="5">
    <source>
        <dbReference type="ARBA" id="ARBA00023242"/>
    </source>
</evidence>
<keyword evidence="3" id="KW-0804">Transcription</keyword>
<dbReference type="PROSITE" id="PS51294">
    <property type="entry name" value="HTH_MYB"/>
    <property type="match status" value="2"/>
</dbReference>
<protein>
    <submittedName>
        <fullName evidence="9">Uncharacterized protein</fullName>
    </submittedName>
</protein>
<dbReference type="GO" id="GO:0000978">
    <property type="term" value="F:RNA polymerase II cis-regulatory region sequence-specific DNA binding"/>
    <property type="evidence" value="ECO:0007669"/>
    <property type="project" value="TreeGrafter"/>
</dbReference>
<dbReference type="Gramene" id="FCD_00026052-RA">
    <property type="protein sequence ID" value="FCD_00026052-RA:cds"/>
    <property type="gene ID" value="FCD_00026052"/>
</dbReference>
<evidence type="ECO:0000313" key="9">
    <source>
        <dbReference type="EMBL" id="GMN60607.1"/>
    </source>
</evidence>
<keyword evidence="3" id="KW-0805">Transcription regulation</keyword>
<evidence type="ECO:0000256" key="4">
    <source>
        <dbReference type="ARBA" id="ARBA00023125"/>
    </source>
</evidence>
<evidence type="ECO:0000256" key="3">
    <source>
        <dbReference type="ARBA" id="ARBA00023015"/>
    </source>
</evidence>
<dbReference type="CDD" id="cd00167">
    <property type="entry name" value="SANT"/>
    <property type="match status" value="2"/>
</dbReference>
<comment type="subcellular location">
    <subcellularLocation>
        <location evidence="1">Nucleus</location>
    </subcellularLocation>
</comment>
<feature type="region of interest" description="Disordered" evidence="6">
    <location>
        <begin position="185"/>
        <end position="204"/>
    </location>
</feature>